<dbReference type="Proteomes" id="UP001149074">
    <property type="component" value="Unassembled WGS sequence"/>
</dbReference>
<dbReference type="Pfam" id="PF21365">
    <property type="entry name" value="Glyco_hydro_31_3rd"/>
    <property type="match status" value="1"/>
</dbReference>
<organism evidence="2 3">
    <name type="scientific">Penicillium argentinense</name>
    <dbReference type="NCBI Taxonomy" id="1131581"/>
    <lineage>
        <taxon>Eukaryota</taxon>
        <taxon>Fungi</taxon>
        <taxon>Dikarya</taxon>
        <taxon>Ascomycota</taxon>
        <taxon>Pezizomycotina</taxon>
        <taxon>Eurotiomycetes</taxon>
        <taxon>Eurotiomycetidae</taxon>
        <taxon>Eurotiales</taxon>
        <taxon>Aspergillaceae</taxon>
        <taxon>Penicillium</taxon>
    </lineage>
</organism>
<dbReference type="InterPro" id="IPR048395">
    <property type="entry name" value="Glyco_hydro_31_C"/>
</dbReference>
<dbReference type="OrthoDB" id="1334205at2759"/>
<name>A0A9W9KBD1_9EURO</name>
<dbReference type="InterPro" id="IPR051816">
    <property type="entry name" value="Glycosyl_Hydrolase_31"/>
</dbReference>
<dbReference type="Gene3D" id="3.20.20.80">
    <property type="entry name" value="Glycosidases"/>
    <property type="match status" value="1"/>
</dbReference>
<dbReference type="Gene3D" id="2.60.40.1180">
    <property type="entry name" value="Golgi alpha-mannosidase II"/>
    <property type="match status" value="1"/>
</dbReference>
<dbReference type="PANTHER" id="PTHR43863">
    <property type="entry name" value="HYDROLASE, PUTATIVE (AFU_ORTHOLOGUE AFUA_1G03140)-RELATED"/>
    <property type="match status" value="1"/>
</dbReference>
<dbReference type="AlphaFoldDB" id="A0A9W9KBD1"/>
<proteinExistence type="predicted"/>
<evidence type="ECO:0000313" key="2">
    <source>
        <dbReference type="EMBL" id="KAJ5100034.1"/>
    </source>
</evidence>
<protein>
    <recommendedName>
        <fullName evidence="1">Glycosyl hydrolase family 31 C-terminal domain-containing protein</fullName>
    </recommendedName>
</protein>
<dbReference type="RefSeq" id="XP_056475687.1">
    <property type="nucleotide sequence ID" value="XM_056619528.1"/>
</dbReference>
<comment type="caution">
    <text evidence="2">The sequence shown here is derived from an EMBL/GenBank/DDBJ whole genome shotgun (WGS) entry which is preliminary data.</text>
</comment>
<dbReference type="InterPro" id="IPR013780">
    <property type="entry name" value="Glyco_hydro_b"/>
</dbReference>
<gene>
    <name evidence="2" type="ORF">N7532_007035</name>
</gene>
<evidence type="ECO:0000313" key="3">
    <source>
        <dbReference type="Proteomes" id="UP001149074"/>
    </source>
</evidence>
<dbReference type="PANTHER" id="PTHR43863:SF2">
    <property type="entry name" value="MALTASE-GLUCOAMYLASE"/>
    <property type="match status" value="1"/>
</dbReference>
<reference evidence="2" key="2">
    <citation type="journal article" date="2023" name="IMA Fungus">
        <title>Comparative genomic study of the Penicillium genus elucidates a diverse pangenome and 15 lateral gene transfer events.</title>
        <authorList>
            <person name="Petersen C."/>
            <person name="Sorensen T."/>
            <person name="Nielsen M.R."/>
            <person name="Sondergaard T.E."/>
            <person name="Sorensen J.L."/>
            <person name="Fitzpatrick D.A."/>
            <person name="Frisvad J.C."/>
            <person name="Nielsen K.L."/>
        </authorList>
    </citation>
    <scope>NUCLEOTIDE SEQUENCE</scope>
    <source>
        <strain evidence="2">IBT 30761</strain>
    </source>
</reference>
<reference evidence="2" key="1">
    <citation type="submission" date="2022-11" db="EMBL/GenBank/DDBJ databases">
        <authorList>
            <person name="Petersen C."/>
        </authorList>
    </citation>
    <scope>NUCLEOTIDE SEQUENCE</scope>
    <source>
        <strain evidence="2">IBT 30761</strain>
    </source>
</reference>
<accession>A0A9W9KBD1</accession>
<feature type="domain" description="Glycosyl hydrolase family 31 C-terminal" evidence="1">
    <location>
        <begin position="56"/>
        <end position="144"/>
    </location>
</feature>
<sequence length="202" mass="22934">MGTTDSPGAGDENALETCFFGQEAVDIVGPFMRQRYRLLPYIIQQAHASPQASKAGLPMVRSLIREYLSDRNVWNLEGLYTFGFDLLLAPTLQPLEETNTHSIHLPEGVWYGFWDKKKYESRGQWFEFPAAILSQNHVFVKGGTHDVLAQPRWREYNEVDAIDKVDVYGCRDGPWACGDDQNGLVEVVNDAGRWRVINRANV</sequence>
<dbReference type="GeneID" id="81358507"/>
<dbReference type="EMBL" id="JAPQKI010000005">
    <property type="protein sequence ID" value="KAJ5100034.1"/>
    <property type="molecule type" value="Genomic_DNA"/>
</dbReference>
<evidence type="ECO:0000259" key="1">
    <source>
        <dbReference type="Pfam" id="PF21365"/>
    </source>
</evidence>
<dbReference type="SUPFAM" id="SSF51011">
    <property type="entry name" value="Glycosyl hydrolase domain"/>
    <property type="match status" value="1"/>
</dbReference>
<keyword evidence="3" id="KW-1185">Reference proteome</keyword>